<sequence>MCQLKLTNLKDKNRLKQYFYNINFTVYEENLCKMEMKYLFHKVPKDKYFLSYHYVDPSRSPFIKQCISIIYTGNTLEDIINEIIINNLSYEKFKVRYINVHNESISFEKRRKIEYKIGFNIAGKAEMKYPKVILGVTKVYGKWILGEYSENKSDLEFHNRKPYCYSNALGVRVARALVNIAVSNNLKSKIVDPCCGIGTVVIEALSMGIDIKGYEINPCIAENAKKNLEFFGYDNVITHGNMHNLQDTFDAAIVDLPYGLFSPTTLKEQIAIINTTRRIANTAVIVTLENMDQYILSCGFNIVDRCYVSKGKFTRHITICK</sequence>
<accession>A0A2T0B0L4</accession>
<dbReference type="Gene3D" id="3.40.50.150">
    <property type="entry name" value="Vaccinia Virus protein VP39"/>
    <property type="match status" value="1"/>
</dbReference>
<dbReference type="Proteomes" id="UP000239706">
    <property type="component" value="Unassembled WGS sequence"/>
</dbReference>
<dbReference type="InterPro" id="IPR000241">
    <property type="entry name" value="RlmKL-like_Mtase"/>
</dbReference>
<dbReference type="EMBL" id="PVXO01000069">
    <property type="protein sequence ID" value="PRR77102.1"/>
    <property type="molecule type" value="Genomic_DNA"/>
</dbReference>
<dbReference type="InterPro" id="IPR029063">
    <property type="entry name" value="SAM-dependent_MTases_sf"/>
</dbReference>
<dbReference type="SUPFAM" id="SSF53335">
    <property type="entry name" value="S-adenosyl-L-methionine-dependent methyltransferases"/>
    <property type="match status" value="2"/>
</dbReference>
<dbReference type="CDD" id="cd02440">
    <property type="entry name" value="AdoMet_MTases"/>
    <property type="match status" value="1"/>
</dbReference>
<feature type="domain" description="Ribosomal RNA large subunit methyltransferase K/L-like methyltransferase" evidence="1">
    <location>
        <begin position="161"/>
        <end position="259"/>
    </location>
</feature>
<dbReference type="GO" id="GO:0016423">
    <property type="term" value="F:tRNA (guanine) methyltransferase activity"/>
    <property type="evidence" value="ECO:0007669"/>
    <property type="project" value="TreeGrafter"/>
</dbReference>
<name>A0A2T0B0L4_9CLOT</name>
<dbReference type="GO" id="GO:0030488">
    <property type="term" value="P:tRNA methylation"/>
    <property type="evidence" value="ECO:0007669"/>
    <property type="project" value="TreeGrafter"/>
</dbReference>
<evidence type="ECO:0000313" key="3">
    <source>
        <dbReference type="Proteomes" id="UP000239706"/>
    </source>
</evidence>
<reference evidence="2 3" key="1">
    <citation type="submission" date="2018-03" db="EMBL/GenBank/DDBJ databases">
        <title>Genome sequence of Clostridium liquoris DSM 100320.</title>
        <authorList>
            <person name="Poehlein A."/>
            <person name="Daniel R."/>
        </authorList>
    </citation>
    <scope>NUCLEOTIDE SEQUENCE [LARGE SCALE GENOMIC DNA]</scope>
    <source>
        <strain evidence="2 3">DSM 100320</strain>
    </source>
</reference>
<organism evidence="2 3">
    <name type="scientific">Clostridium liquoris</name>
    <dbReference type="NCBI Taxonomy" id="1289519"/>
    <lineage>
        <taxon>Bacteria</taxon>
        <taxon>Bacillati</taxon>
        <taxon>Bacillota</taxon>
        <taxon>Clostridia</taxon>
        <taxon>Eubacteriales</taxon>
        <taxon>Clostridiaceae</taxon>
        <taxon>Clostridium</taxon>
    </lineage>
</organism>
<evidence type="ECO:0000259" key="1">
    <source>
        <dbReference type="Pfam" id="PF01170"/>
    </source>
</evidence>
<protein>
    <recommendedName>
        <fullName evidence="1">Ribosomal RNA large subunit methyltransferase K/L-like methyltransferase domain-containing protein</fullName>
    </recommendedName>
</protein>
<comment type="caution">
    <text evidence="2">The sequence shown here is derived from an EMBL/GenBank/DDBJ whole genome shotgun (WGS) entry which is preliminary data.</text>
</comment>
<dbReference type="PANTHER" id="PTHR14911:SF13">
    <property type="entry name" value="TRNA (GUANINE(6)-N2)-METHYLTRANSFERASE THUMP3"/>
    <property type="match status" value="1"/>
</dbReference>
<gene>
    <name evidence="2" type="ORF">CLLI_26200</name>
</gene>
<dbReference type="OrthoDB" id="9791556at2"/>
<dbReference type="Pfam" id="PF01170">
    <property type="entry name" value="UPF0020"/>
    <property type="match status" value="1"/>
</dbReference>
<dbReference type="PANTHER" id="PTHR14911">
    <property type="entry name" value="THUMP DOMAIN-CONTAINING"/>
    <property type="match status" value="1"/>
</dbReference>
<dbReference type="AlphaFoldDB" id="A0A2T0B0L4"/>
<proteinExistence type="predicted"/>
<evidence type="ECO:0000313" key="2">
    <source>
        <dbReference type="EMBL" id="PRR77102.1"/>
    </source>
</evidence>
<keyword evidence="3" id="KW-1185">Reference proteome</keyword>